<gene>
    <name evidence="2" type="primary">ATP15</name>
    <name evidence="2" type="ORF">PHYBLDRAFT_144334</name>
</gene>
<dbReference type="CDD" id="cd12153">
    <property type="entry name" value="F1-ATPase_epsilon"/>
    <property type="match status" value="1"/>
</dbReference>
<dbReference type="GeneID" id="28992099"/>
<dbReference type="GO" id="GO:0005743">
    <property type="term" value="C:mitochondrial inner membrane"/>
    <property type="evidence" value="ECO:0007669"/>
    <property type="project" value="InterPro"/>
</dbReference>
<protein>
    <submittedName>
        <fullName evidence="2">ATP synthase F1 subcomplex epsilon subunit ATP15</fullName>
    </submittedName>
</protein>
<proteinExistence type="inferred from homology"/>
<dbReference type="EMBL" id="KV440978">
    <property type="protein sequence ID" value="OAD74984.1"/>
    <property type="molecule type" value="Genomic_DNA"/>
</dbReference>
<dbReference type="GO" id="GO:0042776">
    <property type="term" value="P:proton motive force-driven mitochondrial ATP synthesis"/>
    <property type="evidence" value="ECO:0007669"/>
    <property type="project" value="TreeGrafter"/>
</dbReference>
<dbReference type="InterPro" id="IPR006721">
    <property type="entry name" value="ATP_synth_F1_esu_mt"/>
</dbReference>
<dbReference type="VEuPathDB" id="FungiDB:PHYBLDRAFT_144334"/>
<keyword evidence="3" id="KW-1185">Reference proteome</keyword>
<dbReference type="STRING" id="763407.A0A167N4N9"/>
<dbReference type="Pfam" id="PF04627">
    <property type="entry name" value="ATP-synt_Eps"/>
    <property type="match status" value="1"/>
</dbReference>
<organism evidence="2 3">
    <name type="scientific">Phycomyces blakesleeanus (strain ATCC 8743b / DSM 1359 / FGSC 10004 / NBRC 33097 / NRRL 1555)</name>
    <dbReference type="NCBI Taxonomy" id="763407"/>
    <lineage>
        <taxon>Eukaryota</taxon>
        <taxon>Fungi</taxon>
        <taxon>Fungi incertae sedis</taxon>
        <taxon>Mucoromycota</taxon>
        <taxon>Mucoromycotina</taxon>
        <taxon>Mucoromycetes</taxon>
        <taxon>Mucorales</taxon>
        <taxon>Phycomycetaceae</taxon>
        <taxon>Phycomyces</taxon>
    </lineage>
</organism>
<dbReference type="InterPro" id="IPR036742">
    <property type="entry name" value="ATP_synth_F1_esu_sf_mt"/>
</dbReference>
<evidence type="ECO:0000256" key="1">
    <source>
        <dbReference type="ARBA" id="ARBA00009502"/>
    </source>
</evidence>
<dbReference type="AlphaFoldDB" id="A0A167N4N9"/>
<dbReference type="Proteomes" id="UP000077315">
    <property type="component" value="Unassembled WGS sequence"/>
</dbReference>
<dbReference type="SUPFAM" id="SSF48690">
    <property type="entry name" value="Epsilon subunit of mitochondrial F1F0-ATP synthase"/>
    <property type="match status" value="1"/>
</dbReference>
<dbReference type="OrthoDB" id="269124at2759"/>
<dbReference type="PANTHER" id="PTHR12448">
    <property type="entry name" value="ATP SYNTHASE EPSILON CHAIN, MITOCHONDRIAL"/>
    <property type="match status" value="1"/>
</dbReference>
<dbReference type="GO" id="GO:0046933">
    <property type="term" value="F:proton-transporting ATP synthase activity, rotational mechanism"/>
    <property type="evidence" value="ECO:0007669"/>
    <property type="project" value="InterPro"/>
</dbReference>
<evidence type="ECO:0000313" key="2">
    <source>
        <dbReference type="EMBL" id="OAD74984.1"/>
    </source>
</evidence>
<name>A0A167N4N9_PHYB8</name>
<evidence type="ECO:0000313" key="3">
    <source>
        <dbReference type="Proteomes" id="UP000077315"/>
    </source>
</evidence>
<comment type="similarity">
    <text evidence="1">Belongs to the eukaryotic ATPase epsilon family.</text>
</comment>
<dbReference type="PANTHER" id="PTHR12448:SF0">
    <property type="entry name" value="ATP SYNTHASE SUBUNIT EPSILON, MITOCHONDRIAL"/>
    <property type="match status" value="1"/>
</dbReference>
<dbReference type="RefSeq" id="XP_018293024.1">
    <property type="nucleotide sequence ID" value="XM_018431193.1"/>
</dbReference>
<dbReference type="GO" id="GO:0045259">
    <property type="term" value="C:proton-transporting ATP synthase complex"/>
    <property type="evidence" value="ECO:0007669"/>
    <property type="project" value="InterPro"/>
</dbReference>
<dbReference type="InParanoid" id="A0A167N4N9"/>
<reference evidence="3" key="1">
    <citation type="submission" date="2015-06" db="EMBL/GenBank/DDBJ databases">
        <title>Expansion of signal transduction pathways in fungi by whole-genome duplication.</title>
        <authorList>
            <consortium name="DOE Joint Genome Institute"/>
            <person name="Corrochano L.M."/>
            <person name="Kuo A."/>
            <person name="Marcet-Houben M."/>
            <person name="Polaino S."/>
            <person name="Salamov A."/>
            <person name="Villalobos J.M."/>
            <person name="Alvarez M.I."/>
            <person name="Avalos J."/>
            <person name="Benito E.P."/>
            <person name="Benoit I."/>
            <person name="Burger G."/>
            <person name="Camino L.P."/>
            <person name="Canovas D."/>
            <person name="Cerda-Olmedo E."/>
            <person name="Cheng J.-F."/>
            <person name="Dominguez A."/>
            <person name="Elias M."/>
            <person name="Eslava A.P."/>
            <person name="Glaser F."/>
            <person name="Grimwood J."/>
            <person name="Gutierrez G."/>
            <person name="Heitman J."/>
            <person name="Henrissat B."/>
            <person name="Iturriaga E.A."/>
            <person name="Lang B.F."/>
            <person name="Lavin J.L."/>
            <person name="Lee S."/>
            <person name="Li W."/>
            <person name="Lindquist E."/>
            <person name="Lopez-Garcia S."/>
            <person name="Luque E.M."/>
            <person name="Marcos A.T."/>
            <person name="Martin J."/>
            <person name="McCluskey K."/>
            <person name="Medina H.R."/>
            <person name="Miralles-Duran A."/>
            <person name="Miyazaki A."/>
            <person name="Munoz-Torres E."/>
            <person name="Oguiza J.A."/>
            <person name="Ohm R."/>
            <person name="Olmedo M."/>
            <person name="Orejas M."/>
            <person name="Ortiz-Castellanos L."/>
            <person name="Pisabarro A.G."/>
            <person name="Rodriguez-Romero J."/>
            <person name="Ruiz-Herrera J."/>
            <person name="Ruiz-Vazquez R."/>
            <person name="Sanz C."/>
            <person name="Schackwitz W."/>
            <person name="Schmutz J."/>
            <person name="Shahriari M."/>
            <person name="Shelest E."/>
            <person name="Silva-Franco F."/>
            <person name="Soanes D."/>
            <person name="Syed K."/>
            <person name="Tagua V.G."/>
            <person name="Talbot N.J."/>
            <person name="Thon M."/>
            <person name="De vries R.P."/>
            <person name="Wiebenga A."/>
            <person name="Yadav J.S."/>
            <person name="Braun E.L."/>
            <person name="Baker S."/>
            <person name="Garre V."/>
            <person name="Horwitz B."/>
            <person name="Torres-Martinez S."/>
            <person name="Idnurm A."/>
            <person name="Herrera-Estrella A."/>
            <person name="Gabaldon T."/>
            <person name="Grigoriev I.V."/>
        </authorList>
    </citation>
    <scope>NUCLEOTIDE SEQUENCE [LARGE SCALE GENOMIC DNA]</scope>
    <source>
        <strain evidence="3">NRRL 1555(-)</strain>
    </source>
</reference>
<dbReference type="Gene3D" id="1.10.1620.20">
    <property type="entry name" value="ATP synthase, F1 complex, epsilon subunit superfamily, mitochondrial"/>
    <property type="match status" value="1"/>
</dbReference>
<sequence>MSAYKAAGITYLQYTNICARALRNSLNEKLRTAAAPLNQNGLKFAKWENGRASEQASLFLELLLFKI</sequence>
<accession>A0A167N4N9</accession>